<feature type="compositionally biased region" description="Basic residues" evidence="1">
    <location>
        <begin position="74"/>
        <end position="83"/>
    </location>
</feature>
<proteinExistence type="predicted"/>
<gene>
    <name evidence="2" type="ORF">CEXT_242821</name>
</gene>
<evidence type="ECO:0000256" key="1">
    <source>
        <dbReference type="SAM" id="MobiDB-lite"/>
    </source>
</evidence>
<dbReference type="Proteomes" id="UP001054945">
    <property type="component" value="Unassembled WGS sequence"/>
</dbReference>
<protein>
    <submittedName>
        <fullName evidence="2">Uncharacterized protein</fullName>
    </submittedName>
</protein>
<name>A0AAV4NUG6_CAEEX</name>
<evidence type="ECO:0000313" key="3">
    <source>
        <dbReference type="Proteomes" id="UP001054945"/>
    </source>
</evidence>
<evidence type="ECO:0000313" key="2">
    <source>
        <dbReference type="EMBL" id="GIX87945.1"/>
    </source>
</evidence>
<accession>A0AAV4NUG6</accession>
<dbReference type="AlphaFoldDB" id="A0AAV4NUG6"/>
<dbReference type="EMBL" id="BPLR01021277">
    <property type="protein sequence ID" value="GIX87945.1"/>
    <property type="molecule type" value="Genomic_DNA"/>
</dbReference>
<feature type="region of interest" description="Disordered" evidence="1">
    <location>
        <begin position="63"/>
        <end position="96"/>
    </location>
</feature>
<organism evidence="2 3">
    <name type="scientific">Caerostris extrusa</name>
    <name type="common">Bark spider</name>
    <name type="synonym">Caerostris bankana</name>
    <dbReference type="NCBI Taxonomy" id="172846"/>
    <lineage>
        <taxon>Eukaryota</taxon>
        <taxon>Metazoa</taxon>
        <taxon>Ecdysozoa</taxon>
        <taxon>Arthropoda</taxon>
        <taxon>Chelicerata</taxon>
        <taxon>Arachnida</taxon>
        <taxon>Araneae</taxon>
        <taxon>Araneomorphae</taxon>
        <taxon>Entelegynae</taxon>
        <taxon>Araneoidea</taxon>
        <taxon>Araneidae</taxon>
        <taxon>Caerostris</taxon>
    </lineage>
</organism>
<comment type="caution">
    <text evidence="2">The sequence shown here is derived from an EMBL/GenBank/DDBJ whole genome shotgun (WGS) entry which is preliminary data.</text>
</comment>
<reference evidence="2 3" key="1">
    <citation type="submission" date="2021-06" db="EMBL/GenBank/DDBJ databases">
        <title>Caerostris extrusa draft genome.</title>
        <authorList>
            <person name="Kono N."/>
            <person name="Arakawa K."/>
        </authorList>
    </citation>
    <scope>NUCLEOTIDE SEQUENCE [LARGE SCALE GENOMIC DNA]</scope>
</reference>
<keyword evidence="3" id="KW-1185">Reference proteome</keyword>
<sequence length="96" mass="11057">MMIRSLIYLHSPKSRDFRVDFVEKLKQPAFLKMPSISQKIGANTSWKISLAYPIGNESKLQAPFVTSHSESRKLHSKRKKRKSPSPFPKSGEKKKE</sequence>